<evidence type="ECO:0000313" key="1">
    <source>
        <dbReference type="EMBL" id="RXG85487.1"/>
    </source>
</evidence>
<sequence>MTLDLEGLMYPADRARDRRATMRGRSDDAGLAAKITVLRLDDIPAPFGICFGKRRATFSSTAGR</sequence>
<name>A0ABY0D8U7_9BRAD</name>
<reference evidence="1 2" key="1">
    <citation type="submission" date="2018-10" db="EMBL/GenBank/DDBJ databases">
        <title>Bradyrhizobium sp. nov., isolated from effective nodules of peanut in China.</title>
        <authorList>
            <person name="Li Y."/>
        </authorList>
    </citation>
    <scope>NUCLEOTIDE SEQUENCE [LARGE SCALE GENOMIC DNA]</scope>
    <source>
        <strain evidence="1 2">CCBAU 51781</strain>
    </source>
</reference>
<keyword evidence="2" id="KW-1185">Reference proteome</keyword>
<comment type="caution">
    <text evidence="1">The sequence shown here is derived from an EMBL/GenBank/DDBJ whole genome shotgun (WGS) entry which is preliminary data.</text>
</comment>
<proteinExistence type="predicted"/>
<gene>
    <name evidence="1" type="ORF">EAS62_38830</name>
</gene>
<protein>
    <submittedName>
        <fullName evidence="1">Uncharacterized protein</fullName>
    </submittedName>
</protein>
<dbReference type="Proteomes" id="UP000289946">
    <property type="component" value="Unassembled WGS sequence"/>
</dbReference>
<dbReference type="EMBL" id="RDRA01000045">
    <property type="protein sequence ID" value="RXG85487.1"/>
    <property type="molecule type" value="Genomic_DNA"/>
</dbReference>
<evidence type="ECO:0000313" key="2">
    <source>
        <dbReference type="Proteomes" id="UP000289946"/>
    </source>
</evidence>
<accession>A0ABY0D8U7</accession>
<organism evidence="1 2">
    <name type="scientific">Bradyrhizobium zhanjiangense</name>
    <dbReference type="NCBI Taxonomy" id="1325107"/>
    <lineage>
        <taxon>Bacteria</taxon>
        <taxon>Pseudomonadati</taxon>
        <taxon>Pseudomonadota</taxon>
        <taxon>Alphaproteobacteria</taxon>
        <taxon>Hyphomicrobiales</taxon>
        <taxon>Nitrobacteraceae</taxon>
        <taxon>Bradyrhizobium</taxon>
    </lineage>
</organism>